<evidence type="ECO:0000259" key="12">
    <source>
        <dbReference type="PROSITE" id="PS51194"/>
    </source>
</evidence>
<dbReference type="EMBL" id="HBHW01001978">
    <property type="protein sequence ID" value="CAE0033708.1"/>
    <property type="molecule type" value="Transcribed_RNA"/>
</dbReference>
<dbReference type="InterPro" id="IPR001650">
    <property type="entry name" value="Helicase_C-like"/>
</dbReference>
<dbReference type="PROSITE" id="PS51194">
    <property type="entry name" value="HELICASE_CTER"/>
    <property type="match status" value="1"/>
</dbReference>
<feature type="domain" description="Helicase C-terminal" evidence="12">
    <location>
        <begin position="326"/>
        <end position="488"/>
    </location>
</feature>
<gene>
    <name evidence="14" type="ORF">RMAR00112_LOCUS1648</name>
    <name evidence="15" type="ORF">RMAR00112_LOCUS1649</name>
    <name evidence="16" type="ORF">RMAR00112_LOCUS1653</name>
</gene>
<evidence type="ECO:0000313" key="16">
    <source>
        <dbReference type="EMBL" id="CAE0033712.1"/>
    </source>
</evidence>
<evidence type="ECO:0000259" key="11">
    <source>
        <dbReference type="PROSITE" id="PS51192"/>
    </source>
</evidence>
<sequence>MPGEDVKKIHKKKLKKKLAREKAAKERDGIGAEEDGSVGKRKRALEPEQPVEGTRSDVKKTKKKEKRIEPTEDEETQDSKVQKRPRVEMDRDEKLVETTDGVLANKKFADLDLSEASMMAMKDMEFEYMTEIQARSIPHALQGRDILGAARTGSGKTLSFLIPVAEMLNKAKWKTRNGTAAVIITPTRELALQIYKVTRELFAYHMHTHGVVMGGANRRAEADKLAKGVTVLVATPGRLLDHLQNTSGFVVKNLQNLIIDEADRILEVGFEEELHQILKLLPQKRQTMLFSATQTTKVEDLIRVSFSNKPIYIGVDDKREYSTVAGLEQGFLVVPEERRFLLLFTFLKRNMKKKVIIFMSSCNAVKFYSELLNFVDIPVMDLHGKQKQHKRTSTFFQFSSAKSAILVCTDVAARGLDIPEVDWILQFDPPDEPKEYIHRVGRTARGVDGKGRALLFLLPSELPFLKFLREVHSLSFHPPAFVSFPCIIIYRILSTMSRSILGQSSVE</sequence>
<name>A0A7S2ZA53_9RHOD</name>
<dbReference type="GO" id="GO:0003723">
    <property type="term" value="F:RNA binding"/>
    <property type="evidence" value="ECO:0007669"/>
    <property type="project" value="UniProtKB-UniRule"/>
</dbReference>
<evidence type="ECO:0000256" key="10">
    <source>
        <dbReference type="SAM" id="MobiDB-lite"/>
    </source>
</evidence>
<dbReference type="EMBL" id="HBHW01001977">
    <property type="protein sequence ID" value="CAE0033707.1"/>
    <property type="molecule type" value="Transcribed_RNA"/>
</dbReference>
<dbReference type="EC" id="3.6.4.13" evidence="9"/>
<dbReference type="CDD" id="cd18787">
    <property type="entry name" value="SF2_C_DEAD"/>
    <property type="match status" value="1"/>
</dbReference>
<comment type="domain">
    <text evidence="9">The Q motif is unique to and characteristic of the DEAD box family of RNA helicases and controls ATP binding and hydrolysis.</text>
</comment>
<dbReference type="CDD" id="cd17942">
    <property type="entry name" value="DEADc_DDX18"/>
    <property type="match status" value="1"/>
</dbReference>
<dbReference type="InterPro" id="IPR014014">
    <property type="entry name" value="RNA_helicase_DEAD_Q_motif"/>
</dbReference>
<dbReference type="GO" id="GO:0003724">
    <property type="term" value="F:RNA helicase activity"/>
    <property type="evidence" value="ECO:0007669"/>
    <property type="project" value="UniProtKB-EC"/>
</dbReference>
<evidence type="ECO:0000256" key="8">
    <source>
        <dbReference type="RuleBase" id="RU000492"/>
    </source>
</evidence>
<dbReference type="Gene3D" id="3.40.50.300">
    <property type="entry name" value="P-loop containing nucleotide triphosphate hydrolases"/>
    <property type="match status" value="2"/>
</dbReference>
<keyword evidence="5 9" id="KW-0694">RNA-binding</keyword>
<dbReference type="Pfam" id="PF00271">
    <property type="entry name" value="Helicase_C"/>
    <property type="match status" value="1"/>
</dbReference>
<dbReference type="PROSITE" id="PS00039">
    <property type="entry name" value="DEAD_ATP_HELICASE"/>
    <property type="match status" value="1"/>
</dbReference>
<comment type="catalytic activity">
    <reaction evidence="9">
        <text>ATP + H2O = ADP + phosphate + H(+)</text>
        <dbReference type="Rhea" id="RHEA:13065"/>
        <dbReference type="ChEBI" id="CHEBI:15377"/>
        <dbReference type="ChEBI" id="CHEBI:15378"/>
        <dbReference type="ChEBI" id="CHEBI:30616"/>
        <dbReference type="ChEBI" id="CHEBI:43474"/>
        <dbReference type="ChEBI" id="CHEBI:456216"/>
        <dbReference type="EC" id="3.6.4.13"/>
    </reaction>
</comment>
<evidence type="ECO:0000256" key="9">
    <source>
        <dbReference type="RuleBase" id="RU365068"/>
    </source>
</evidence>
<dbReference type="GO" id="GO:0005524">
    <property type="term" value="F:ATP binding"/>
    <property type="evidence" value="ECO:0007669"/>
    <property type="project" value="UniProtKB-UniRule"/>
</dbReference>
<dbReference type="InterPro" id="IPR000629">
    <property type="entry name" value="RNA-helicase_DEAD-box_CS"/>
</dbReference>
<dbReference type="SUPFAM" id="SSF52540">
    <property type="entry name" value="P-loop containing nucleoside triphosphate hydrolases"/>
    <property type="match status" value="1"/>
</dbReference>
<proteinExistence type="inferred from homology"/>
<organism evidence="15">
    <name type="scientific">Rhodosorus marinus</name>
    <dbReference type="NCBI Taxonomy" id="101924"/>
    <lineage>
        <taxon>Eukaryota</taxon>
        <taxon>Rhodophyta</taxon>
        <taxon>Stylonematophyceae</taxon>
        <taxon>Stylonematales</taxon>
        <taxon>Stylonemataceae</taxon>
        <taxon>Rhodosorus</taxon>
    </lineage>
</organism>
<feature type="domain" description="DEAD-box RNA helicase Q" evidence="13">
    <location>
        <begin position="106"/>
        <end position="134"/>
    </location>
</feature>
<dbReference type="PROSITE" id="PS51192">
    <property type="entry name" value="HELICASE_ATP_BIND_1"/>
    <property type="match status" value="1"/>
</dbReference>
<comment type="similarity">
    <text evidence="6">Belongs to the DEAD box helicase family. DDX18/HAS1 subfamily.</text>
</comment>
<evidence type="ECO:0000259" key="13">
    <source>
        <dbReference type="PROSITE" id="PS51195"/>
    </source>
</evidence>
<evidence type="ECO:0000256" key="1">
    <source>
        <dbReference type="ARBA" id="ARBA00022741"/>
    </source>
</evidence>
<evidence type="ECO:0000256" key="2">
    <source>
        <dbReference type="ARBA" id="ARBA00022801"/>
    </source>
</evidence>
<dbReference type="AlphaFoldDB" id="A0A7S2ZA53"/>
<evidence type="ECO:0000313" key="15">
    <source>
        <dbReference type="EMBL" id="CAE0033708.1"/>
    </source>
</evidence>
<evidence type="ECO:0000256" key="5">
    <source>
        <dbReference type="ARBA" id="ARBA00022884"/>
    </source>
</evidence>
<feature type="region of interest" description="Disordered" evidence="10">
    <location>
        <begin position="1"/>
        <end position="92"/>
    </location>
</feature>
<dbReference type="SMART" id="SM00490">
    <property type="entry name" value="HELICc"/>
    <property type="match status" value="1"/>
</dbReference>
<keyword evidence="4 8" id="KW-0067">ATP-binding</keyword>
<dbReference type="InterPro" id="IPR014001">
    <property type="entry name" value="Helicase_ATP-bd"/>
</dbReference>
<dbReference type="InterPro" id="IPR011545">
    <property type="entry name" value="DEAD/DEAH_box_helicase_dom"/>
</dbReference>
<evidence type="ECO:0000256" key="6">
    <source>
        <dbReference type="ARBA" id="ARBA00024357"/>
    </source>
</evidence>
<comment type="function">
    <text evidence="9">RNA helicase.</text>
</comment>
<dbReference type="PROSITE" id="PS51195">
    <property type="entry name" value="Q_MOTIF"/>
    <property type="match status" value="1"/>
</dbReference>
<evidence type="ECO:0000256" key="4">
    <source>
        <dbReference type="ARBA" id="ARBA00022840"/>
    </source>
</evidence>
<dbReference type="GO" id="GO:0016787">
    <property type="term" value="F:hydrolase activity"/>
    <property type="evidence" value="ECO:0007669"/>
    <property type="project" value="UniProtKB-KW"/>
</dbReference>
<keyword evidence="2 8" id="KW-0378">Hydrolase</keyword>
<evidence type="ECO:0000256" key="7">
    <source>
        <dbReference type="PROSITE-ProRule" id="PRU00552"/>
    </source>
</evidence>
<keyword evidence="3 8" id="KW-0347">Helicase</keyword>
<feature type="domain" description="Helicase ATP-binding" evidence="11">
    <location>
        <begin position="137"/>
        <end position="312"/>
    </location>
</feature>
<evidence type="ECO:0000313" key="14">
    <source>
        <dbReference type="EMBL" id="CAE0033707.1"/>
    </source>
</evidence>
<dbReference type="EMBL" id="HBHW01001982">
    <property type="protein sequence ID" value="CAE0033712.1"/>
    <property type="molecule type" value="Transcribed_RNA"/>
</dbReference>
<feature type="compositionally biased region" description="Basic and acidic residues" evidence="10">
    <location>
        <begin position="20"/>
        <end position="30"/>
    </location>
</feature>
<protein>
    <recommendedName>
        <fullName evidence="9">ATP-dependent RNA helicase</fullName>
        <ecNumber evidence="9">3.6.4.13</ecNumber>
    </recommendedName>
</protein>
<dbReference type="Pfam" id="PF00270">
    <property type="entry name" value="DEAD"/>
    <property type="match status" value="1"/>
</dbReference>
<dbReference type="InterPro" id="IPR044773">
    <property type="entry name" value="DDX18/Has1_DEADc"/>
</dbReference>
<dbReference type="InterPro" id="IPR027417">
    <property type="entry name" value="P-loop_NTPase"/>
</dbReference>
<feature type="compositionally biased region" description="Basic residues" evidence="10">
    <location>
        <begin position="8"/>
        <end position="19"/>
    </location>
</feature>
<feature type="short sequence motif" description="Q motif" evidence="7">
    <location>
        <begin position="106"/>
        <end position="134"/>
    </location>
</feature>
<dbReference type="SMART" id="SM00487">
    <property type="entry name" value="DEXDc"/>
    <property type="match status" value="1"/>
</dbReference>
<evidence type="ECO:0000256" key="3">
    <source>
        <dbReference type="ARBA" id="ARBA00022806"/>
    </source>
</evidence>
<accession>A0A7S2ZA53</accession>
<keyword evidence="1 8" id="KW-0547">Nucleotide-binding</keyword>
<feature type="compositionally biased region" description="Basic and acidic residues" evidence="10">
    <location>
        <begin position="77"/>
        <end position="92"/>
    </location>
</feature>
<dbReference type="PANTHER" id="PTHR24031">
    <property type="entry name" value="RNA HELICASE"/>
    <property type="match status" value="1"/>
</dbReference>
<reference evidence="15" key="1">
    <citation type="submission" date="2021-01" db="EMBL/GenBank/DDBJ databases">
        <authorList>
            <person name="Corre E."/>
            <person name="Pelletier E."/>
            <person name="Niang G."/>
            <person name="Scheremetjew M."/>
            <person name="Finn R."/>
            <person name="Kale V."/>
            <person name="Holt S."/>
            <person name="Cochrane G."/>
            <person name="Meng A."/>
            <person name="Brown T."/>
            <person name="Cohen L."/>
        </authorList>
    </citation>
    <scope>NUCLEOTIDE SEQUENCE</scope>
    <source>
        <strain evidence="15">CCMP 769</strain>
    </source>
</reference>